<dbReference type="NCBIfam" id="TIGR02523">
    <property type="entry name" value="type_IV_pilV"/>
    <property type="match status" value="1"/>
</dbReference>
<dbReference type="InterPro" id="IPR012902">
    <property type="entry name" value="N_methyl_site"/>
</dbReference>
<keyword evidence="1" id="KW-1133">Transmembrane helix</keyword>
<protein>
    <submittedName>
        <fullName evidence="2">Type IV pilus modification protein PilV</fullName>
    </submittedName>
</protein>
<organism evidence="2 3">
    <name type="scientific">Dyella caseinilytica</name>
    <dbReference type="NCBI Taxonomy" id="1849581"/>
    <lineage>
        <taxon>Bacteria</taxon>
        <taxon>Pseudomonadati</taxon>
        <taxon>Pseudomonadota</taxon>
        <taxon>Gammaproteobacteria</taxon>
        <taxon>Lysobacterales</taxon>
        <taxon>Rhodanobacteraceae</taxon>
        <taxon>Dyella</taxon>
    </lineage>
</organism>
<feature type="transmembrane region" description="Helical" evidence="1">
    <location>
        <begin position="12"/>
        <end position="38"/>
    </location>
</feature>
<keyword evidence="1" id="KW-0472">Membrane</keyword>
<evidence type="ECO:0000256" key="1">
    <source>
        <dbReference type="SAM" id="Phobius"/>
    </source>
</evidence>
<dbReference type="Proteomes" id="UP000663181">
    <property type="component" value="Chromosome"/>
</dbReference>
<dbReference type="InterPro" id="IPR013362">
    <property type="entry name" value="Pilus_4_PilV"/>
</dbReference>
<name>A0ABX7GP96_9GAMM</name>
<keyword evidence="1" id="KW-0812">Transmembrane</keyword>
<gene>
    <name evidence="2" type="primary">pilV</name>
    <name evidence="2" type="ORF">ISN74_12050</name>
</gene>
<sequence>MSSMPYRPSQLGVSLIEVLVAILVFSVGLIGVAGLLVVSARSTHSAYLRSQVTFLAQGMADRMQANSMGVWMGDYNGAYPNAMRQDCARGCTPRQLAMHDKGAWSGQLKTFLPPDAQANISCESRGLANVPASDELGMRPPYGGSCTMTISWTEQGIGLAASDTNDGARQTFAWEFQP</sequence>
<proteinExistence type="predicted"/>
<keyword evidence="3" id="KW-1185">Reference proteome</keyword>
<evidence type="ECO:0000313" key="2">
    <source>
        <dbReference type="EMBL" id="QRN52222.1"/>
    </source>
</evidence>
<reference evidence="2 3" key="1">
    <citation type="submission" date="2020-10" db="EMBL/GenBank/DDBJ databases">
        <title>Phylogeny of dyella-like bacteria.</title>
        <authorList>
            <person name="Fu J."/>
        </authorList>
    </citation>
    <scope>NUCLEOTIDE SEQUENCE [LARGE SCALE GENOMIC DNA]</scope>
    <source>
        <strain evidence="2 3">DHOB09</strain>
    </source>
</reference>
<dbReference type="NCBIfam" id="TIGR02532">
    <property type="entry name" value="IV_pilin_GFxxxE"/>
    <property type="match status" value="1"/>
</dbReference>
<accession>A0ABX7GP96</accession>
<dbReference type="Pfam" id="PF07963">
    <property type="entry name" value="N_methyl"/>
    <property type="match status" value="1"/>
</dbReference>
<evidence type="ECO:0000313" key="3">
    <source>
        <dbReference type="Proteomes" id="UP000663181"/>
    </source>
</evidence>
<dbReference type="EMBL" id="CP064030">
    <property type="protein sequence ID" value="QRN52222.1"/>
    <property type="molecule type" value="Genomic_DNA"/>
</dbReference>